<feature type="site" description="Important for substrate specificity" evidence="9">
    <location>
        <position position="159"/>
    </location>
</feature>
<keyword evidence="5 9" id="KW-0546">Nucleotide metabolism</keyword>
<gene>
    <name evidence="10" type="ORF">SAMN04489760_11560</name>
</gene>
<comment type="similarity">
    <text evidence="8">Belongs to the Maf family. YceF subfamily.</text>
</comment>
<evidence type="ECO:0000256" key="3">
    <source>
        <dbReference type="ARBA" id="ARBA00022490"/>
    </source>
</evidence>
<evidence type="ECO:0000256" key="4">
    <source>
        <dbReference type="ARBA" id="ARBA00022801"/>
    </source>
</evidence>
<comment type="catalytic activity">
    <reaction evidence="6">
        <text>N(7)-methyl-GTP + H2O = N(7)-methyl-GMP + diphosphate + H(+)</text>
        <dbReference type="Rhea" id="RHEA:58744"/>
        <dbReference type="ChEBI" id="CHEBI:15377"/>
        <dbReference type="ChEBI" id="CHEBI:15378"/>
        <dbReference type="ChEBI" id="CHEBI:33019"/>
        <dbReference type="ChEBI" id="CHEBI:58285"/>
        <dbReference type="ChEBI" id="CHEBI:87133"/>
    </reaction>
</comment>
<dbReference type="CDD" id="cd00555">
    <property type="entry name" value="Maf"/>
    <property type="match status" value="1"/>
</dbReference>
<dbReference type="STRING" id="43775.SAMN04489760_11560"/>
<feature type="site" description="Important for substrate specificity" evidence="9">
    <location>
        <position position="17"/>
    </location>
</feature>
<comment type="catalytic activity">
    <reaction evidence="9">
        <text>UTP + H2O = UMP + diphosphate + H(+)</text>
        <dbReference type="Rhea" id="RHEA:29395"/>
        <dbReference type="ChEBI" id="CHEBI:15377"/>
        <dbReference type="ChEBI" id="CHEBI:15378"/>
        <dbReference type="ChEBI" id="CHEBI:33019"/>
        <dbReference type="ChEBI" id="CHEBI:46398"/>
        <dbReference type="ChEBI" id="CHEBI:57865"/>
        <dbReference type="EC" id="3.6.1.9"/>
    </reaction>
</comment>
<keyword evidence="4 9" id="KW-0378">Hydrolase</keyword>
<comment type="function">
    <text evidence="9">Nucleoside triphosphate pyrophosphatase that hydrolyzes dTTP and UTP. May have a dual role in cell division arrest and in preventing the incorporation of modified nucleotides into cellular nucleic acids.</text>
</comment>
<comment type="caution">
    <text evidence="9">Lacks conserved residue(s) required for the propagation of feature annotation.</text>
</comment>
<dbReference type="EC" id="3.6.1.9" evidence="9"/>
<dbReference type="Proteomes" id="UP000198744">
    <property type="component" value="Unassembled WGS sequence"/>
</dbReference>
<dbReference type="GO" id="GO:0036218">
    <property type="term" value="F:dTTP diphosphatase activity"/>
    <property type="evidence" value="ECO:0007669"/>
    <property type="project" value="RHEA"/>
</dbReference>
<evidence type="ECO:0000256" key="6">
    <source>
        <dbReference type="ARBA" id="ARBA00050213"/>
    </source>
</evidence>
<evidence type="ECO:0000256" key="9">
    <source>
        <dbReference type="HAMAP-Rule" id="MF_00528"/>
    </source>
</evidence>
<evidence type="ECO:0000256" key="1">
    <source>
        <dbReference type="ARBA" id="ARBA00001968"/>
    </source>
</evidence>
<dbReference type="SUPFAM" id="SSF52972">
    <property type="entry name" value="ITPase-like"/>
    <property type="match status" value="1"/>
</dbReference>
<evidence type="ECO:0000313" key="11">
    <source>
        <dbReference type="Proteomes" id="UP000198744"/>
    </source>
</evidence>
<reference evidence="10 11" key="1">
    <citation type="submission" date="2016-10" db="EMBL/GenBank/DDBJ databases">
        <authorList>
            <person name="de Groot N.N."/>
        </authorList>
    </citation>
    <scope>NUCLEOTIDE SEQUENCE [LARGE SCALE GENOMIC DNA]</scope>
    <source>
        <strain evidence="10 11">DSM 8423</strain>
    </source>
</reference>
<feature type="active site" description="Proton acceptor" evidence="9">
    <location>
        <position position="74"/>
    </location>
</feature>
<keyword evidence="11" id="KW-1185">Reference proteome</keyword>
<comment type="cofactor">
    <cofactor evidence="1 9">
        <name>a divalent metal cation</name>
        <dbReference type="ChEBI" id="CHEBI:60240"/>
    </cofactor>
</comment>
<dbReference type="PANTHER" id="PTHR43213">
    <property type="entry name" value="BIFUNCTIONAL DTTP/UTP PYROPHOSPHATASE/METHYLTRANSFERASE PROTEIN-RELATED"/>
    <property type="match status" value="1"/>
</dbReference>
<name>A0A1H7YDY3_9BACT</name>
<dbReference type="GO" id="GO:0009117">
    <property type="term" value="P:nucleotide metabolic process"/>
    <property type="evidence" value="ECO:0007669"/>
    <property type="project" value="UniProtKB-KW"/>
</dbReference>
<evidence type="ECO:0000256" key="5">
    <source>
        <dbReference type="ARBA" id="ARBA00023080"/>
    </source>
</evidence>
<feature type="site" description="Important for substrate specificity" evidence="9">
    <location>
        <position position="75"/>
    </location>
</feature>
<dbReference type="NCBIfam" id="TIGR00172">
    <property type="entry name" value="maf"/>
    <property type="match status" value="1"/>
</dbReference>
<proteinExistence type="inferred from homology"/>
<dbReference type="GO" id="GO:0005737">
    <property type="term" value="C:cytoplasm"/>
    <property type="evidence" value="ECO:0007669"/>
    <property type="project" value="UniProtKB-SubCell"/>
</dbReference>
<organism evidence="10 11">
    <name type="scientific">Syntrophus gentianae</name>
    <dbReference type="NCBI Taxonomy" id="43775"/>
    <lineage>
        <taxon>Bacteria</taxon>
        <taxon>Pseudomonadati</taxon>
        <taxon>Thermodesulfobacteriota</taxon>
        <taxon>Syntrophia</taxon>
        <taxon>Syntrophales</taxon>
        <taxon>Syntrophaceae</taxon>
        <taxon>Syntrophus</taxon>
    </lineage>
</organism>
<dbReference type="PIRSF" id="PIRSF006305">
    <property type="entry name" value="Maf"/>
    <property type="match status" value="1"/>
</dbReference>
<dbReference type="Pfam" id="PF02545">
    <property type="entry name" value="Maf"/>
    <property type="match status" value="1"/>
</dbReference>
<comment type="catalytic activity">
    <reaction evidence="9">
        <text>dTTP + H2O = dTMP + diphosphate + H(+)</text>
        <dbReference type="Rhea" id="RHEA:28534"/>
        <dbReference type="ChEBI" id="CHEBI:15377"/>
        <dbReference type="ChEBI" id="CHEBI:15378"/>
        <dbReference type="ChEBI" id="CHEBI:33019"/>
        <dbReference type="ChEBI" id="CHEBI:37568"/>
        <dbReference type="ChEBI" id="CHEBI:63528"/>
        <dbReference type="EC" id="3.6.1.9"/>
    </reaction>
</comment>
<comment type="similarity">
    <text evidence="9">Belongs to the Maf family. YhdE subfamily.</text>
</comment>
<dbReference type="InterPro" id="IPR003697">
    <property type="entry name" value="Maf-like"/>
</dbReference>
<dbReference type="HAMAP" id="MF_00528">
    <property type="entry name" value="Maf"/>
    <property type="match status" value="1"/>
</dbReference>
<dbReference type="FunFam" id="3.90.950.10:FF:000005">
    <property type="entry name" value="7-methyl-GTP pyrophosphatase"/>
    <property type="match status" value="1"/>
</dbReference>
<accession>A0A1H7YDY3</accession>
<protein>
    <recommendedName>
        <fullName evidence="9">dTTP/UTP pyrophosphatase</fullName>
        <shortName evidence="9">dTTPase/UTPase</shortName>
        <ecNumber evidence="9">3.6.1.9</ecNumber>
    </recommendedName>
    <alternativeName>
        <fullName evidence="9">Nucleoside triphosphate pyrophosphatase</fullName>
    </alternativeName>
    <alternativeName>
        <fullName evidence="9">Nucleotide pyrophosphatase</fullName>
        <shortName evidence="9">Nucleotide PPase</shortName>
    </alternativeName>
</protein>
<evidence type="ECO:0000256" key="2">
    <source>
        <dbReference type="ARBA" id="ARBA00004496"/>
    </source>
</evidence>
<evidence type="ECO:0000313" key="10">
    <source>
        <dbReference type="EMBL" id="SEM43527.1"/>
    </source>
</evidence>
<dbReference type="RefSeq" id="WP_093883731.1">
    <property type="nucleotide sequence ID" value="NZ_FOBS01000015.1"/>
</dbReference>
<dbReference type="GO" id="GO:0036221">
    <property type="term" value="F:UTP diphosphatase activity"/>
    <property type="evidence" value="ECO:0007669"/>
    <property type="project" value="RHEA"/>
</dbReference>
<dbReference type="EMBL" id="FOBS01000015">
    <property type="protein sequence ID" value="SEM43527.1"/>
    <property type="molecule type" value="Genomic_DNA"/>
</dbReference>
<keyword evidence="3 9" id="KW-0963">Cytoplasm</keyword>
<sequence>MCIRLTQKLILASASPRRAELLRLLGLAFEVVPSHMDETQIEGEAPPDHVLRLSREKADCIADLFPEALVLGADTVVVIDGRVLGKPKTQEEAREMLETLSGREHTVYTGFSLVSKQRDLRISQVVQASVLFKEIPEDEILWYVSSEEPYDKAGGYAVQGMGAFFIREIRGSYTNVMGLPLSEVVETLKDLGTLTFSGDSHGR</sequence>
<evidence type="ECO:0000256" key="8">
    <source>
        <dbReference type="ARBA" id="ARBA00060749"/>
    </source>
</evidence>
<comment type="subcellular location">
    <subcellularLocation>
        <location evidence="2 9">Cytoplasm</location>
    </subcellularLocation>
</comment>
<comment type="function">
    <text evidence="7">Nucleoside triphosphate pyrophosphatase that hydrolyzes 7-methyl-GTP (m(7)GTP). May have a dual role in cell division arrest and in preventing the incorporation of modified nucleotides into cellular nucleic acids.</text>
</comment>
<dbReference type="OrthoDB" id="9807767at2"/>
<dbReference type="InterPro" id="IPR029001">
    <property type="entry name" value="ITPase-like_fam"/>
</dbReference>
<dbReference type="PANTHER" id="PTHR43213:SF5">
    <property type="entry name" value="BIFUNCTIONAL DTTP_UTP PYROPHOSPHATASE_METHYLTRANSFERASE PROTEIN-RELATED"/>
    <property type="match status" value="1"/>
</dbReference>
<dbReference type="AlphaFoldDB" id="A0A1H7YDY3"/>
<evidence type="ECO:0000256" key="7">
    <source>
        <dbReference type="ARBA" id="ARBA00053369"/>
    </source>
</evidence>
<dbReference type="Gene3D" id="3.90.950.10">
    <property type="match status" value="1"/>
</dbReference>